<dbReference type="GO" id="GO:0003700">
    <property type="term" value="F:DNA-binding transcription factor activity"/>
    <property type="evidence" value="ECO:0007669"/>
    <property type="project" value="InterPro"/>
</dbReference>
<evidence type="ECO:0000259" key="5">
    <source>
        <dbReference type="PROSITE" id="PS50949"/>
    </source>
</evidence>
<evidence type="ECO:0000313" key="6">
    <source>
        <dbReference type="EMBL" id="OXM59991.1"/>
    </source>
</evidence>
<dbReference type="RefSeq" id="WP_093953655.1">
    <property type="nucleotide sequence ID" value="NZ_NMUL01000067.1"/>
</dbReference>
<dbReference type="Proteomes" id="UP000215199">
    <property type="component" value="Unassembled WGS sequence"/>
</dbReference>
<dbReference type="InterPro" id="IPR036388">
    <property type="entry name" value="WH-like_DNA-bd_sf"/>
</dbReference>
<feature type="domain" description="HTH gntR-type" evidence="5">
    <location>
        <begin position="145"/>
        <end position="212"/>
    </location>
</feature>
<dbReference type="PROSITE" id="PS50949">
    <property type="entry name" value="HTH_GNTR"/>
    <property type="match status" value="1"/>
</dbReference>
<dbReference type="SMART" id="SM00895">
    <property type="entry name" value="FCD"/>
    <property type="match status" value="1"/>
</dbReference>
<feature type="region of interest" description="Disordered" evidence="4">
    <location>
        <begin position="340"/>
        <end position="359"/>
    </location>
</feature>
<dbReference type="EMBL" id="NMUL01000067">
    <property type="protein sequence ID" value="OXM59991.1"/>
    <property type="molecule type" value="Genomic_DNA"/>
</dbReference>
<reference evidence="7" key="1">
    <citation type="submission" date="2017-07" db="EMBL/GenBank/DDBJ databases">
        <title>Comparative genome mining reveals phylogenetic distribution patterns of secondary metabolites in Amycolatopsis.</title>
        <authorList>
            <person name="Adamek M."/>
            <person name="Alanjary M."/>
            <person name="Sales-Ortells H."/>
            <person name="Goodfellow M."/>
            <person name="Bull A.T."/>
            <person name="Kalinowski J."/>
            <person name="Ziemert N."/>
        </authorList>
    </citation>
    <scope>NUCLEOTIDE SEQUENCE [LARGE SCALE GENOMIC DNA]</scope>
    <source>
        <strain evidence="7">H5</strain>
    </source>
</reference>
<keyword evidence="7" id="KW-1185">Reference proteome</keyword>
<dbReference type="PANTHER" id="PTHR43537">
    <property type="entry name" value="TRANSCRIPTIONAL REGULATOR, GNTR FAMILY"/>
    <property type="match status" value="1"/>
</dbReference>
<dbReference type="InterPro" id="IPR011711">
    <property type="entry name" value="GntR_C"/>
</dbReference>
<dbReference type="SUPFAM" id="SSF46785">
    <property type="entry name" value="Winged helix' DNA-binding domain"/>
    <property type="match status" value="1"/>
</dbReference>
<name>A0A229SMS9_9PSEU</name>
<dbReference type="Pfam" id="PF07729">
    <property type="entry name" value="FCD"/>
    <property type="match status" value="1"/>
</dbReference>
<dbReference type="Pfam" id="PF13551">
    <property type="entry name" value="HTH_29"/>
    <property type="match status" value="1"/>
</dbReference>
<dbReference type="SMART" id="SM00345">
    <property type="entry name" value="HTH_GNTR"/>
    <property type="match status" value="1"/>
</dbReference>
<dbReference type="SUPFAM" id="SSF48008">
    <property type="entry name" value="GntR ligand-binding domain-like"/>
    <property type="match status" value="1"/>
</dbReference>
<evidence type="ECO:0000256" key="2">
    <source>
        <dbReference type="ARBA" id="ARBA00023125"/>
    </source>
</evidence>
<comment type="caution">
    <text evidence="6">The sequence shown here is derived from an EMBL/GenBank/DDBJ whole genome shotgun (WGS) entry which is preliminary data.</text>
</comment>
<dbReference type="InterPro" id="IPR008920">
    <property type="entry name" value="TF_FadR/GntR_C"/>
</dbReference>
<proteinExistence type="predicted"/>
<dbReference type="Gene3D" id="1.10.10.10">
    <property type="entry name" value="Winged helix-like DNA-binding domain superfamily/Winged helix DNA-binding domain"/>
    <property type="match status" value="1"/>
</dbReference>
<keyword evidence="1" id="KW-0805">Transcription regulation</keyword>
<evidence type="ECO:0000313" key="7">
    <source>
        <dbReference type="Proteomes" id="UP000215199"/>
    </source>
</evidence>
<dbReference type="Pfam" id="PF00392">
    <property type="entry name" value="GntR"/>
    <property type="match status" value="1"/>
</dbReference>
<organism evidence="6 7">
    <name type="scientific">Amycolatopsis vastitatis</name>
    <dbReference type="NCBI Taxonomy" id="1905142"/>
    <lineage>
        <taxon>Bacteria</taxon>
        <taxon>Bacillati</taxon>
        <taxon>Actinomycetota</taxon>
        <taxon>Actinomycetes</taxon>
        <taxon>Pseudonocardiales</taxon>
        <taxon>Pseudonocardiaceae</taxon>
        <taxon>Amycolatopsis</taxon>
    </lineage>
</organism>
<gene>
    <name evidence="6" type="ORF">CF165_44640</name>
</gene>
<dbReference type="InterPro" id="IPR000524">
    <property type="entry name" value="Tscrpt_reg_HTH_GntR"/>
</dbReference>
<dbReference type="InterPro" id="IPR036390">
    <property type="entry name" value="WH_DNA-bd_sf"/>
</dbReference>
<accession>A0A229SMS9</accession>
<evidence type="ECO:0000256" key="3">
    <source>
        <dbReference type="ARBA" id="ARBA00023163"/>
    </source>
</evidence>
<dbReference type="SUPFAM" id="SSF46689">
    <property type="entry name" value="Homeodomain-like"/>
    <property type="match status" value="1"/>
</dbReference>
<evidence type="ECO:0000256" key="1">
    <source>
        <dbReference type="ARBA" id="ARBA00023015"/>
    </source>
</evidence>
<protein>
    <submittedName>
        <fullName evidence="6">GntR family transcriptional regulator</fullName>
    </submittedName>
</protein>
<dbReference type="InterPro" id="IPR009057">
    <property type="entry name" value="Homeodomain-like_sf"/>
</dbReference>
<dbReference type="GO" id="GO:0003677">
    <property type="term" value="F:DNA binding"/>
    <property type="evidence" value="ECO:0007669"/>
    <property type="project" value="UniProtKB-KW"/>
</dbReference>
<evidence type="ECO:0000256" key="4">
    <source>
        <dbReference type="SAM" id="MobiDB-lite"/>
    </source>
</evidence>
<sequence length="359" mass="39092">MPVPGRPPAPLVLSATERRQLAELADSVDSPNLALRAKIVLLCADGRANKDVATALDITPATVGKWRQRFVRLGAGGLRDGVRGGRPRLLDGTRLNGDSRPASTRELAARFGVSQSTISRRTRDTTVHRHPRLPDPVPVVAREATLLSDHVYEAVRGWIITGQLPPGSRIVESDVAGALGTSQTPAREAIRRLALEGLITHRPRLGNFVTEISQVEAREAREARVLLETAAARRATGRLTPTEVSRLRLEVTHMRNAAKSNDIVAFREADLRFHRLVCALGGNSMLLRLWTTIEPALWQLQVVSSAMFTGDWNLMAARHGELVDALAGHDPNEAVRLFTAHGMGQSSTTRPRRSGPATP</sequence>
<dbReference type="CDD" id="cd07377">
    <property type="entry name" value="WHTH_GntR"/>
    <property type="match status" value="1"/>
</dbReference>
<dbReference type="AlphaFoldDB" id="A0A229SMS9"/>
<keyword evidence="3" id="KW-0804">Transcription</keyword>
<dbReference type="PANTHER" id="PTHR43537:SF45">
    <property type="entry name" value="GNTR FAMILY REGULATORY PROTEIN"/>
    <property type="match status" value="1"/>
</dbReference>
<dbReference type="Gene3D" id="1.20.120.530">
    <property type="entry name" value="GntR ligand-binding domain-like"/>
    <property type="match status" value="1"/>
</dbReference>
<keyword evidence="2" id="KW-0238">DNA-binding</keyword>